<evidence type="ECO:0000256" key="1">
    <source>
        <dbReference type="ARBA" id="ARBA00005820"/>
    </source>
</evidence>
<reference evidence="8 9" key="1">
    <citation type="submission" date="2019-10" db="EMBL/GenBank/DDBJ databases">
        <title>Streptomyces tenebrisbrunneis sp.nov., an endogenous actinomycete isolated from of Lycium ruthenicum.</title>
        <authorList>
            <person name="Ma L."/>
        </authorList>
    </citation>
    <scope>NUCLEOTIDE SEQUENCE [LARGE SCALE GENOMIC DNA]</scope>
    <source>
        <strain evidence="8 9">TRM 66187</strain>
    </source>
</reference>
<evidence type="ECO:0000256" key="3">
    <source>
        <dbReference type="ARBA" id="ARBA00023015"/>
    </source>
</evidence>
<accession>A0ABQ7F9B4</accession>
<dbReference type="InterPro" id="IPR001867">
    <property type="entry name" value="OmpR/PhoB-type_DNA-bd"/>
</dbReference>
<dbReference type="Pfam" id="PF11706">
    <property type="entry name" value="zf-CGNR"/>
    <property type="match status" value="1"/>
</dbReference>
<dbReference type="SMART" id="SM00862">
    <property type="entry name" value="Trans_reg_C"/>
    <property type="match status" value="1"/>
</dbReference>
<dbReference type="Pfam" id="PF07336">
    <property type="entry name" value="ABATE"/>
    <property type="match status" value="1"/>
</dbReference>
<dbReference type="Gene3D" id="1.25.40.10">
    <property type="entry name" value="Tetratricopeptide repeat domain"/>
    <property type="match status" value="1"/>
</dbReference>
<dbReference type="InterPro" id="IPR023286">
    <property type="entry name" value="ABATE_dom_sf"/>
</dbReference>
<evidence type="ECO:0000256" key="6">
    <source>
        <dbReference type="PROSITE-ProRule" id="PRU01091"/>
    </source>
</evidence>
<dbReference type="CDD" id="cd15831">
    <property type="entry name" value="BTAD"/>
    <property type="match status" value="1"/>
</dbReference>
<dbReference type="InterPro" id="IPR036388">
    <property type="entry name" value="WH-like_DNA-bd_sf"/>
</dbReference>
<dbReference type="PROSITE" id="PS51755">
    <property type="entry name" value="OMPR_PHOB"/>
    <property type="match status" value="1"/>
</dbReference>
<name>A0ABQ7F9B4_9ACTN</name>
<dbReference type="PANTHER" id="PTHR35807">
    <property type="entry name" value="TRANSCRIPTIONAL REGULATOR REDD-RELATED"/>
    <property type="match status" value="1"/>
</dbReference>
<evidence type="ECO:0000313" key="9">
    <source>
        <dbReference type="Proteomes" id="UP000621266"/>
    </source>
</evidence>
<dbReference type="InterPro" id="IPR010852">
    <property type="entry name" value="ABATE"/>
</dbReference>
<dbReference type="SMART" id="SM01043">
    <property type="entry name" value="BTAD"/>
    <property type="match status" value="1"/>
</dbReference>
<evidence type="ECO:0000313" key="8">
    <source>
        <dbReference type="EMBL" id="KAF4405586.1"/>
    </source>
</evidence>
<dbReference type="SUPFAM" id="SSF48452">
    <property type="entry name" value="TPR-like"/>
    <property type="match status" value="1"/>
</dbReference>
<feature type="DNA-binding region" description="OmpR/PhoB-type" evidence="6">
    <location>
        <begin position="1"/>
        <end position="92"/>
    </location>
</feature>
<dbReference type="PANTHER" id="PTHR35807:SF1">
    <property type="entry name" value="TRANSCRIPTIONAL REGULATOR REDD"/>
    <property type="match status" value="1"/>
</dbReference>
<keyword evidence="4 6" id="KW-0238">DNA-binding</keyword>
<feature type="domain" description="OmpR/PhoB-type" evidence="7">
    <location>
        <begin position="1"/>
        <end position="92"/>
    </location>
</feature>
<evidence type="ECO:0000259" key="7">
    <source>
        <dbReference type="PROSITE" id="PS51755"/>
    </source>
</evidence>
<dbReference type="Gene3D" id="1.10.10.10">
    <property type="entry name" value="Winged helix-like DNA-binding domain superfamily/Winged helix DNA-binding domain"/>
    <property type="match status" value="1"/>
</dbReference>
<comment type="similarity">
    <text evidence="1">Belongs to the AfsR/DnrI/RedD regulatory family.</text>
</comment>
<proteinExistence type="inferred from homology"/>
<dbReference type="EMBL" id="WHPN01000412">
    <property type="protein sequence ID" value="KAF4405586.1"/>
    <property type="molecule type" value="Genomic_DNA"/>
</dbReference>
<keyword evidence="2" id="KW-0902">Two-component regulatory system</keyword>
<dbReference type="RefSeq" id="WP_156207695.1">
    <property type="nucleotide sequence ID" value="NZ_WHPN01000412.1"/>
</dbReference>
<comment type="caution">
    <text evidence="8">The sequence shown here is derived from an EMBL/GenBank/DDBJ whole genome shotgun (WGS) entry which is preliminary data.</text>
</comment>
<dbReference type="Gene3D" id="1.10.3300.10">
    <property type="entry name" value="Jann2411-like domain"/>
    <property type="match status" value="1"/>
</dbReference>
<dbReference type="Pfam" id="PF03704">
    <property type="entry name" value="BTAD"/>
    <property type="match status" value="1"/>
</dbReference>
<dbReference type="SUPFAM" id="SSF46894">
    <property type="entry name" value="C-terminal effector domain of the bipartite response regulators"/>
    <property type="match status" value="1"/>
</dbReference>
<dbReference type="SUPFAM" id="SSF160904">
    <property type="entry name" value="Jann2411-like"/>
    <property type="match status" value="1"/>
</dbReference>
<evidence type="ECO:0000256" key="5">
    <source>
        <dbReference type="ARBA" id="ARBA00023163"/>
    </source>
</evidence>
<evidence type="ECO:0000256" key="4">
    <source>
        <dbReference type="ARBA" id="ARBA00023125"/>
    </source>
</evidence>
<keyword evidence="3" id="KW-0805">Transcription regulation</keyword>
<evidence type="ECO:0000256" key="2">
    <source>
        <dbReference type="ARBA" id="ARBA00023012"/>
    </source>
</evidence>
<sequence>MEFQLLGPFDARHDGRPALAGSRRQERCLLAVLLLSAERAVPVPRLVDLLWNGAAPASARGTVQTYIGRLRAALKPYGVRIATRHDGYAVEPGPYAVDALEFEQLARRAEDTGDPAERIRLHDRALALWRGPLLADVAGDELRDRLGGRLAELRLAALEQRAEARLATGAHDRVVTDLARPAREHPERERLVAALMTALHRGGRQAEALALYRSTREALVSGLGIEPGAGLRSLHDRILRGDPRLDRPPAPVHAVRVDGEWLPWNTGGHPALELCNTYAGWGGPEQPGGEWLRSYRTLAVWAGHLDLAEDWVVTGLLKRARQHPGEAEDVLREAREFRTRLYACLTGPGDARAFKAVAAVVEDAARPAVFTRDEDGLGRWRLPPAVGLRLPLLAAARAAGELLADPRRFTVRACPSEECGWLFLDSGGRRRWCSIATCGARQGPCGPAAG</sequence>
<keyword evidence="5" id="KW-0804">Transcription</keyword>
<dbReference type="InterPro" id="IPR051677">
    <property type="entry name" value="AfsR-DnrI-RedD_regulator"/>
</dbReference>
<dbReference type="Pfam" id="PF00486">
    <property type="entry name" value="Trans_reg_C"/>
    <property type="match status" value="1"/>
</dbReference>
<dbReference type="InterPro" id="IPR021005">
    <property type="entry name" value="Znf_CGNR"/>
</dbReference>
<protein>
    <submittedName>
        <fullName evidence="8">SARP family transcriptional regulator</fullName>
    </submittedName>
</protein>
<dbReference type="InterPro" id="IPR005158">
    <property type="entry name" value="BTAD"/>
</dbReference>
<dbReference type="Proteomes" id="UP000621266">
    <property type="component" value="Unassembled WGS sequence"/>
</dbReference>
<keyword evidence="9" id="KW-1185">Reference proteome</keyword>
<dbReference type="InterPro" id="IPR016032">
    <property type="entry name" value="Sig_transdc_resp-reg_C-effctor"/>
</dbReference>
<organism evidence="8 9">
    <name type="scientific">Streptomyces lycii</name>
    <dbReference type="NCBI Taxonomy" id="2654337"/>
    <lineage>
        <taxon>Bacteria</taxon>
        <taxon>Bacillati</taxon>
        <taxon>Actinomycetota</taxon>
        <taxon>Actinomycetes</taxon>
        <taxon>Kitasatosporales</taxon>
        <taxon>Streptomycetaceae</taxon>
        <taxon>Streptomyces</taxon>
    </lineage>
</organism>
<dbReference type="InterPro" id="IPR011990">
    <property type="entry name" value="TPR-like_helical_dom_sf"/>
</dbReference>
<gene>
    <name evidence="8" type="ORF">GCU69_29565</name>
</gene>